<protein>
    <submittedName>
        <fullName evidence="3">Uncharacterized protein</fullName>
    </submittedName>
</protein>
<comment type="caution">
    <text evidence="3">The sequence shown here is derived from an EMBL/GenBank/DDBJ whole genome shotgun (WGS) entry which is preliminary data.</text>
</comment>
<feature type="region of interest" description="Disordered" evidence="1">
    <location>
        <begin position="138"/>
        <end position="160"/>
    </location>
</feature>
<dbReference type="EMBL" id="JABWDC010000072">
    <property type="protein sequence ID" value="NUN87668.1"/>
    <property type="molecule type" value="Genomic_DNA"/>
</dbReference>
<reference evidence="2 5" key="2">
    <citation type="submission" date="2020-04" db="EMBL/GenBank/DDBJ databases">
        <authorList>
            <person name="Pieper L."/>
        </authorList>
    </citation>
    <scope>NUCLEOTIDE SEQUENCE [LARGE SCALE GENOMIC DNA]</scope>
    <source>
        <strain evidence="2 5">F22</strain>
    </source>
</reference>
<reference evidence="2 5" key="3">
    <citation type="submission" date="2020-07" db="EMBL/GenBank/DDBJ databases">
        <title>Bacterial metabolism rescues the inhibition of intestinal drug absorption by food and drug additives.</title>
        <authorList>
            <person name="Zou L."/>
            <person name="Spanogiannopoulos P."/>
            <person name="Chien H.-C."/>
            <person name="Pieper L.M."/>
            <person name="Cai W."/>
            <person name="Khuri N."/>
            <person name="Pottel J."/>
            <person name="Vora B."/>
            <person name="Ni Z."/>
            <person name="Tsakalozou E."/>
            <person name="Zhang W."/>
            <person name="Shoichet B.K."/>
            <person name="Giacomini K.M."/>
            <person name="Turnbaugh P.J."/>
        </authorList>
    </citation>
    <scope>NUCLEOTIDE SEQUENCE [LARGE SCALE GENOMIC DNA]</scope>
    <source>
        <strain evidence="2 5">F22</strain>
    </source>
</reference>
<organism evidence="3 4">
    <name type="scientific">Coprococcus comes</name>
    <dbReference type="NCBI Taxonomy" id="410072"/>
    <lineage>
        <taxon>Bacteria</taxon>
        <taxon>Bacillati</taxon>
        <taxon>Bacillota</taxon>
        <taxon>Clostridia</taxon>
        <taxon>Lachnospirales</taxon>
        <taxon>Lachnospiraceae</taxon>
        <taxon>Coprococcus</taxon>
    </lineage>
</organism>
<evidence type="ECO:0000313" key="3">
    <source>
        <dbReference type="EMBL" id="RHG58964.1"/>
    </source>
</evidence>
<reference evidence="3 4" key="1">
    <citation type="submission" date="2018-08" db="EMBL/GenBank/DDBJ databases">
        <title>A genome reference for cultivated species of the human gut microbiota.</title>
        <authorList>
            <person name="Zou Y."/>
            <person name="Xue W."/>
            <person name="Luo G."/>
        </authorList>
    </citation>
    <scope>NUCLEOTIDE SEQUENCE [LARGE SCALE GENOMIC DNA]</scope>
    <source>
        <strain evidence="3 4">AM22-12LB</strain>
    </source>
</reference>
<evidence type="ECO:0000313" key="2">
    <source>
        <dbReference type="EMBL" id="NUN87668.1"/>
    </source>
</evidence>
<dbReference type="EMBL" id="QRIM01000016">
    <property type="protein sequence ID" value="RHG58964.1"/>
    <property type="molecule type" value="Genomic_DNA"/>
</dbReference>
<dbReference type="Proteomes" id="UP000286595">
    <property type="component" value="Unassembled WGS sequence"/>
</dbReference>
<dbReference type="AlphaFoldDB" id="A0A3R6HSP4"/>
<proteinExistence type="predicted"/>
<name>A0A3R6HSP4_9FIRM</name>
<sequence>MDDYKKIPFDDPDLCVPDLDDFDQMKEFFLDCAAEYFRYLSSDDMEKMLAALGKRVDVLATPTDDVFISVSPDAVLRQYPDITIDEAIQIRDNACENIWESGGQSDLDEIVWDQIGAEYKSIKSDSHRGLSDVKDAKAKQAVHVNDDRENDAVALDVQEK</sequence>
<dbReference type="Proteomes" id="UP000554488">
    <property type="component" value="Unassembled WGS sequence"/>
</dbReference>
<accession>A0A3R6HSP4</accession>
<evidence type="ECO:0000256" key="1">
    <source>
        <dbReference type="SAM" id="MobiDB-lite"/>
    </source>
</evidence>
<gene>
    <name evidence="3" type="ORF">DW252_12735</name>
    <name evidence="2" type="ORF">HUU93_13885</name>
</gene>
<dbReference type="RefSeq" id="WP_118218933.1">
    <property type="nucleotide sequence ID" value="NZ_JABWDC010000072.1"/>
</dbReference>
<evidence type="ECO:0000313" key="5">
    <source>
        <dbReference type="Proteomes" id="UP000554488"/>
    </source>
</evidence>
<evidence type="ECO:0000313" key="4">
    <source>
        <dbReference type="Proteomes" id="UP000286595"/>
    </source>
</evidence>